<evidence type="ECO:0000256" key="1">
    <source>
        <dbReference type="SAM" id="MobiDB-lite"/>
    </source>
</evidence>
<reference evidence="3" key="1">
    <citation type="submission" date="2006-01" db="EMBL/GenBank/DDBJ databases">
        <title>Complete sequence of Novosphingobium aromaticivorans DSM 12444.</title>
        <authorList>
            <consortium name="US DOE Joint Genome Institute"/>
            <person name="Copeland A."/>
            <person name="Lucas S."/>
            <person name="Lapidus A."/>
            <person name="Barry K."/>
            <person name="Detter J.C."/>
            <person name="Glavina T."/>
            <person name="Hammon N."/>
            <person name="Israni S."/>
            <person name="Pitluck S."/>
            <person name="Chain P."/>
            <person name="Malfatti S."/>
            <person name="Shin M."/>
            <person name="Vergez L."/>
            <person name="Schmutz J."/>
            <person name="Larimer F."/>
            <person name="Land M."/>
            <person name="Kyrpides N."/>
            <person name="Ivanova N."/>
            <person name="Fredrickson J."/>
            <person name="Balkwill D."/>
            <person name="Romine M.F."/>
            <person name="Richardson P."/>
        </authorList>
    </citation>
    <scope>NUCLEOTIDE SEQUENCE [LARGE SCALE GENOMIC DNA]</scope>
    <source>
        <strain evidence="3">ATCC 700278 / DSM 12444 / CCUG 56034 / CIP 105152 / NBRC 16084 / F199</strain>
    </source>
</reference>
<proteinExistence type="predicted"/>
<dbReference type="KEGG" id="nar:Saro_0347"/>
<organism evidence="2 3">
    <name type="scientific">Novosphingobium aromaticivorans (strain ATCC 700278 / DSM 12444 / CCUG 56034 / CIP 105152 / NBRC 16084 / F199)</name>
    <dbReference type="NCBI Taxonomy" id="279238"/>
    <lineage>
        <taxon>Bacteria</taxon>
        <taxon>Pseudomonadati</taxon>
        <taxon>Pseudomonadota</taxon>
        <taxon>Alphaproteobacteria</taxon>
        <taxon>Sphingomonadales</taxon>
        <taxon>Sphingomonadaceae</taxon>
        <taxon>Novosphingobium</taxon>
    </lineage>
</organism>
<feature type="compositionally biased region" description="Polar residues" evidence="1">
    <location>
        <begin position="100"/>
        <end position="111"/>
    </location>
</feature>
<sequence length="111" mass="12328">MSCRLCIAFPQPDEPAVWHGCPAATRVLLYKALMAALPDKSRRPGVGDYAVASVGFPKDDMWFIDYLKAIFPAIETQREDLNLIRRPAGRPTVSPLRPTRPSSQSCPVSWS</sequence>
<dbReference type="Proteomes" id="UP000009134">
    <property type="component" value="Chromosome"/>
</dbReference>
<dbReference type="AlphaFoldDB" id="Q2GBH8"/>
<evidence type="ECO:0000313" key="3">
    <source>
        <dbReference type="Proteomes" id="UP000009134"/>
    </source>
</evidence>
<dbReference type="EMBL" id="CP000248">
    <property type="protein sequence ID" value="ABD24795.1"/>
    <property type="molecule type" value="Genomic_DNA"/>
</dbReference>
<feature type="region of interest" description="Disordered" evidence="1">
    <location>
        <begin position="85"/>
        <end position="111"/>
    </location>
</feature>
<dbReference type="HOGENOM" id="CLU_2155738_0_0_5"/>
<evidence type="ECO:0000313" key="2">
    <source>
        <dbReference type="EMBL" id="ABD24795.1"/>
    </source>
</evidence>
<name>Q2GBH8_NOVAD</name>
<gene>
    <name evidence="2" type="ordered locus">Saro_0347</name>
</gene>
<accession>Q2GBH8</accession>
<protein>
    <submittedName>
        <fullName evidence="2">Uncharacterized protein</fullName>
    </submittedName>
</protein>
<keyword evidence="3" id="KW-1185">Reference proteome</keyword>